<dbReference type="GeneTree" id="ENSGT00950000182894"/>
<dbReference type="PANTHER" id="PTHR19960">
    <property type="entry name" value="TEKTIN"/>
    <property type="match status" value="1"/>
</dbReference>
<evidence type="ECO:0000256" key="2">
    <source>
        <dbReference type="ARBA" id="ARBA00022490"/>
    </source>
</evidence>
<dbReference type="AlphaFoldDB" id="A0A674CR06"/>
<dbReference type="Ensembl" id="ENSSTUT00000091691.1">
    <property type="protein sequence ID" value="ENSSTUP00000086160.1"/>
    <property type="gene ID" value="ENSSTUG00000037868.1"/>
</dbReference>
<proteinExistence type="inferred from homology"/>
<dbReference type="InterPro" id="IPR048256">
    <property type="entry name" value="Tektin-like"/>
</dbReference>
<dbReference type="PRINTS" id="PR00511">
    <property type="entry name" value="TEKTIN"/>
</dbReference>
<comment type="similarity">
    <text evidence="1 3">Belongs to the tektin family.</text>
</comment>
<keyword evidence="2" id="KW-0963">Cytoplasm</keyword>
<dbReference type="Pfam" id="PF03148">
    <property type="entry name" value="Tektin"/>
    <property type="match status" value="1"/>
</dbReference>
<feature type="compositionally biased region" description="Polar residues" evidence="5">
    <location>
        <begin position="47"/>
        <end position="57"/>
    </location>
</feature>
<comment type="subcellular location">
    <subcellularLocation>
        <location evidence="3">Cytoplasm</location>
        <location evidence="3">Cytoskeleton</location>
        <location evidence="3">Cilium axoneme</location>
    </subcellularLocation>
</comment>
<sequence>MLHMNISGEILVLTRMYSRERGQRMHSEHESVEHGSAKPGLRYSVSDWDTSNKQISDTAEHRRHMSHMTRQEGRALRNETTSKTNWDKSDSSRRLSDRIWDISRWRETLESCIQEVEKEMDALTLGKEETERALTATAVPLEVTVECLTLREGRRGNELVSDPVEAQLKKEVEMIDGAQRVFQQRIDKAFEQLCLLQVSRQQLTHDLQNKIEAQDIDLSCLSITVTSPKISLKPNPLRIPIGSHLHPGTSRHTNTNSFYGMWAPREDKTIINQLLDSTTPQQWEQFSQYNVARAQEEMQASLQLREDMRVTRVQLQNELDAQRIATVFAIRKRTHHLEQACDETQWQMKSSQDEISDMERDIRSLEDDLQAKMAPLKLVHTRLENRTKRPGVDLCRDEVQYGLVDEANQLEATILALKQKLAQAQYALQALQLHQAHMEEDLSRKKDALFLEQRSLETRGRLASAAFTDVSSGAVVPLTNSSGRHNLELA</sequence>
<reference evidence="6" key="1">
    <citation type="submission" date="2025-08" db="UniProtKB">
        <authorList>
            <consortium name="Ensembl"/>
        </authorList>
    </citation>
    <scope>IDENTIFICATION</scope>
</reference>
<evidence type="ECO:0000313" key="6">
    <source>
        <dbReference type="Ensembl" id="ENSSTUP00000086160.1"/>
    </source>
</evidence>
<dbReference type="GO" id="GO:0005634">
    <property type="term" value="C:nucleus"/>
    <property type="evidence" value="ECO:0007669"/>
    <property type="project" value="TreeGrafter"/>
</dbReference>
<dbReference type="InterPro" id="IPR000435">
    <property type="entry name" value="Tektins"/>
</dbReference>
<organism evidence="6 7">
    <name type="scientific">Salmo trutta</name>
    <name type="common">Brown trout</name>
    <dbReference type="NCBI Taxonomy" id="8032"/>
    <lineage>
        <taxon>Eukaryota</taxon>
        <taxon>Metazoa</taxon>
        <taxon>Chordata</taxon>
        <taxon>Craniata</taxon>
        <taxon>Vertebrata</taxon>
        <taxon>Euteleostomi</taxon>
        <taxon>Actinopterygii</taxon>
        <taxon>Neopterygii</taxon>
        <taxon>Teleostei</taxon>
        <taxon>Protacanthopterygii</taxon>
        <taxon>Salmoniformes</taxon>
        <taxon>Salmonidae</taxon>
        <taxon>Salmoninae</taxon>
        <taxon>Salmo</taxon>
    </lineage>
</organism>
<name>A0A674CR06_SALTR</name>
<reference evidence="6" key="2">
    <citation type="submission" date="2025-09" db="UniProtKB">
        <authorList>
            <consortium name="Ensembl"/>
        </authorList>
    </citation>
    <scope>IDENTIFICATION</scope>
</reference>
<protein>
    <recommendedName>
        <fullName evidence="3">Tektin</fullName>
    </recommendedName>
</protein>
<keyword evidence="7" id="KW-1185">Reference proteome</keyword>
<evidence type="ECO:0000256" key="5">
    <source>
        <dbReference type="SAM" id="MobiDB-lite"/>
    </source>
</evidence>
<dbReference type="PANTHER" id="PTHR19960:SF7">
    <property type="entry name" value="TEKTIN"/>
    <property type="match status" value="1"/>
</dbReference>
<dbReference type="InParanoid" id="A0A674CR06"/>
<keyword evidence="4" id="KW-0175">Coiled coil</keyword>
<evidence type="ECO:0000256" key="1">
    <source>
        <dbReference type="ARBA" id="ARBA00007209"/>
    </source>
</evidence>
<keyword evidence="3" id="KW-0969">Cilium</keyword>
<dbReference type="GO" id="GO:0060294">
    <property type="term" value="P:cilium movement involved in cell motility"/>
    <property type="evidence" value="ECO:0007669"/>
    <property type="project" value="UniProtKB-UniRule"/>
</dbReference>
<dbReference type="GO" id="GO:0005930">
    <property type="term" value="C:axoneme"/>
    <property type="evidence" value="ECO:0007669"/>
    <property type="project" value="UniProtKB-SubCell"/>
</dbReference>
<evidence type="ECO:0000313" key="7">
    <source>
        <dbReference type="Proteomes" id="UP000472277"/>
    </source>
</evidence>
<feature type="compositionally biased region" description="Basic and acidic residues" evidence="5">
    <location>
        <begin position="22"/>
        <end position="36"/>
    </location>
</feature>
<feature type="region of interest" description="Disordered" evidence="5">
    <location>
        <begin position="22"/>
        <end position="90"/>
    </location>
</feature>
<dbReference type="GO" id="GO:0015630">
    <property type="term" value="C:microtubule cytoskeleton"/>
    <property type="evidence" value="ECO:0007669"/>
    <property type="project" value="UniProtKB-UniRule"/>
</dbReference>
<feature type="coiled-coil region" evidence="4">
    <location>
        <begin position="341"/>
        <end position="368"/>
    </location>
</feature>
<evidence type="ECO:0000256" key="4">
    <source>
        <dbReference type="SAM" id="Coils"/>
    </source>
</evidence>
<gene>
    <name evidence="6" type="primary">TEKT2</name>
    <name evidence="6" type="synonym">tekt2</name>
</gene>
<dbReference type="GO" id="GO:0060271">
    <property type="term" value="P:cilium assembly"/>
    <property type="evidence" value="ECO:0007669"/>
    <property type="project" value="UniProtKB-UniRule"/>
</dbReference>
<keyword evidence="3" id="KW-0282">Flagellum</keyword>
<accession>A0A674CR06</accession>
<dbReference type="Proteomes" id="UP000472277">
    <property type="component" value="Chromosome 36"/>
</dbReference>
<evidence type="ECO:0000256" key="3">
    <source>
        <dbReference type="RuleBase" id="RU367040"/>
    </source>
</evidence>
<keyword evidence="3" id="KW-0966">Cell projection</keyword>
<dbReference type="OMA" id="FDHRGKM"/>